<keyword evidence="2" id="KW-1185">Reference proteome</keyword>
<evidence type="ECO:0000313" key="1">
    <source>
        <dbReference type="EMBL" id="RIA99164.1"/>
    </source>
</evidence>
<reference evidence="1 2" key="1">
    <citation type="submission" date="2018-06" db="EMBL/GenBank/DDBJ databases">
        <title>Comparative genomics reveals the genomic features of Rhizophagus irregularis, R. cerebriforme, R. diaphanum and Gigaspora rosea, and their symbiotic lifestyle signature.</title>
        <authorList>
            <person name="Morin E."/>
            <person name="San Clemente H."/>
            <person name="Chen E.C.H."/>
            <person name="De La Providencia I."/>
            <person name="Hainaut M."/>
            <person name="Kuo A."/>
            <person name="Kohler A."/>
            <person name="Murat C."/>
            <person name="Tang N."/>
            <person name="Roy S."/>
            <person name="Loubradou J."/>
            <person name="Henrissat B."/>
            <person name="Grigoriev I.V."/>
            <person name="Corradi N."/>
            <person name="Roux C."/>
            <person name="Martin F.M."/>
        </authorList>
    </citation>
    <scope>NUCLEOTIDE SEQUENCE [LARGE SCALE GENOMIC DNA]</scope>
    <source>
        <strain evidence="1 2">DAOM 227022</strain>
    </source>
</reference>
<evidence type="ECO:0000313" key="2">
    <source>
        <dbReference type="Proteomes" id="UP000265703"/>
    </source>
</evidence>
<dbReference type="OrthoDB" id="2208992at2759"/>
<organism evidence="1 2">
    <name type="scientific">Glomus cerebriforme</name>
    <dbReference type="NCBI Taxonomy" id="658196"/>
    <lineage>
        <taxon>Eukaryota</taxon>
        <taxon>Fungi</taxon>
        <taxon>Fungi incertae sedis</taxon>
        <taxon>Mucoromycota</taxon>
        <taxon>Glomeromycotina</taxon>
        <taxon>Glomeromycetes</taxon>
        <taxon>Glomerales</taxon>
        <taxon>Glomeraceae</taxon>
        <taxon>Glomus</taxon>
    </lineage>
</organism>
<sequence length="109" mass="12781">MSFSNSQIILHLLSKNGPQTSKQLLSHITEYPQLTSHSFLKSKVLNNMKDQQLIHKKISKNDPKSKNKPLFLWHINEEKINKNAHMKLYPQNEKKVVQVEQEDKGIFIF</sequence>
<dbReference type="AlphaFoldDB" id="A0A397TWB6"/>
<proteinExistence type="predicted"/>
<accession>A0A397TWB6</accession>
<dbReference type="EMBL" id="QKYT01000007">
    <property type="protein sequence ID" value="RIA99164.1"/>
    <property type="molecule type" value="Genomic_DNA"/>
</dbReference>
<name>A0A397TWB6_9GLOM</name>
<gene>
    <name evidence="1" type="ORF">C1645_748141</name>
</gene>
<dbReference type="Proteomes" id="UP000265703">
    <property type="component" value="Unassembled WGS sequence"/>
</dbReference>
<protein>
    <submittedName>
        <fullName evidence="1">Uncharacterized protein</fullName>
    </submittedName>
</protein>
<comment type="caution">
    <text evidence="1">The sequence shown here is derived from an EMBL/GenBank/DDBJ whole genome shotgun (WGS) entry which is preliminary data.</text>
</comment>